<evidence type="ECO:0000313" key="3">
    <source>
        <dbReference type="Proteomes" id="UP000322997"/>
    </source>
</evidence>
<sequence>MSIINSLIDHGIFEGIDTVKISLNELENNEGILESLDEYAIQSLNRVRAVVGHLSTLLNSIDPLLFRKNILDALNGELNYVKTELDNGEKFKVHSNLNALNSRLDVIITNSSQLAVVVNEDSIVNIRETVTSFRRTAGQYRNVLEREMSDLEKGSKSILGKINDYEQTLEDYEGKIASGIKNIEDKYTELHQTFIENQETRSEQFIALKDDFKNNFNEVIGEYTNNVEESIENNIQEFSEHMSQVKYTQENFLDETADTQEEYNEMLKKHKNSVEELVGIISTNSISGHFKDVADYKRRLANRWQLTTVGSFLVTISFGFYAFVYNDVNLSWPGLISRIVVAGALASLAGYAARQASKNEFEEQKNRKMEVELKTLNPYLASFSPTDQIKLKEQLFPHIFGKEESILLNDENGNSNNTGVTLKSSDINVVQQIIELVKQLKT</sequence>
<comment type="caution">
    <text evidence="2">The sequence shown here is derived from an EMBL/GenBank/DDBJ whole genome shotgun (WGS) entry which is preliminary data.</text>
</comment>
<reference evidence="2 3" key="1">
    <citation type="submission" date="2019-08" db="EMBL/GenBank/DDBJ databases">
        <title>Bacillus genomes from the desert of Cuatro Cienegas, Coahuila.</title>
        <authorList>
            <person name="Olmedo-Alvarez G."/>
        </authorList>
    </citation>
    <scope>NUCLEOTIDE SEQUENCE [LARGE SCALE GENOMIC DNA]</scope>
    <source>
        <strain evidence="2 3">CH108_3D</strain>
    </source>
</reference>
<keyword evidence="1" id="KW-1133">Transmembrane helix</keyword>
<dbReference type="RefSeq" id="WP_148986126.1">
    <property type="nucleotide sequence ID" value="NZ_JBNILK010000012.1"/>
</dbReference>
<keyword evidence="1" id="KW-0472">Membrane</keyword>
<protein>
    <submittedName>
        <fullName evidence="2">Uncharacterized protein</fullName>
    </submittedName>
</protein>
<evidence type="ECO:0000256" key="1">
    <source>
        <dbReference type="SAM" id="Phobius"/>
    </source>
</evidence>
<organism evidence="2 3">
    <name type="scientific">Rossellomorea marisflavi</name>
    <dbReference type="NCBI Taxonomy" id="189381"/>
    <lineage>
        <taxon>Bacteria</taxon>
        <taxon>Bacillati</taxon>
        <taxon>Bacillota</taxon>
        <taxon>Bacilli</taxon>
        <taxon>Bacillales</taxon>
        <taxon>Bacillaceae</taxon>
        <taxon>Rossellomorea</taxon>
    </lineage>
</organism>
<name>A0A5D4R9U0_9BACI</name>
<evidence type="ECO:0000313" key="2">
    <source>
        <dbReference type="EMBL" id="TYS48233.1"/>
    </source>
</evidence>
<proteinExistence type="predicted"/>
<accession>A0A5D4R9U0</accession>
<dbReference type="EMBL" id="VTEQ01000010">
    <property type="protein sequence ID" value="TYS48233.1"/>
    <property type="molecule type" value="Genomic_DNA"/>
</dbReference>
<feature type="transmembrane region" description="Helical" evidence="1">
    <location>
        <begin position="330"/>
        <end position="353"/>
    </location>
</feature>
<keyword evidence="1" id="KW-0812">Transmembrane</keyword>
<dbReference type="Proteomes" id="UP000322997">
    <property type="component" value="Unassembled WGS sequence"/>
</dbReference>
<dbReference type="AlphaFoldDB" id="A0A5D4R9U0"/>
<gene>
    <name evidence="2" type="ORF">FZC83_21400</name>
</gene>
<feature type="transmembrane region" description="Helical" evidence="1">
    <location>
        <begin position="306"/>
        <end position="324"/>
    </location>
</feature>